<comment type="caution">
    <text evidence="4">The sequence shown here is derived from an EMBL/GenBank/DDBJ whole genome shotgun (WGS) entry which is preliminary data.</text>
</comment>
<gene>
    <name evidence="4" type="ORF">QYE76_002138</name>
</gene>
<dbReference type="AlphaFoldDB" id="A0AAD8RL28"/>
<dbReference type="Gene3D" id="1.10.8.850">
    <property type="entry name" value="Histone-lysine N methyltransferase , C-terminal domain-like"/>
    <property type="match status" value="1"/>
</dbReference>
<dbReference type="Proteomes" id="UP001231189">
    <property type="component" value="Unassembled WGS sequence"/>
</dbReference>
<feature type="region of interest" description="Disordered" evidence="2">
    <location>
        <begin position="164"/>
        <end position="198"/>
    </location>
</feature>
<feature type="coiled-coil region" evidence="1">
    <location>
        <begin position="62"/>
        <end position="89"/>
    </location>
</feature>
<evidence type="ECO:0000313" key="5">
    <source>
        <dbReference type="Proteomes" id="UP001231189"/>
    </source>
</evidence>
<reference evidence="4" key="1">
    <citation type="submission" date="2023-07" db="EMBL/GenBank/DDBJ databases">
        <title>A chromosome-level genome assembly of Lolium multiflorum.</title>
        <authorList>
            <person name="Chen Y."/>
            <person name="Copetti D."/>
            <person name="Kolliker R."/>
            <person name="Studer B."/>
        </authorList>
    </citation>
    <scope>NUCLEOTIDE SEQUENCE</scope>
    <source>
        <strain evidence="4">02402/16</strain>
        <tissue evidence="4">Leaf</tissue>
    </source>
</reference>
<evidence type="ECO:0000259" key="3">
    <source>
        <dbReference type="Pfam" id="PF10440"/>
    </source>
</evidence>
<evidence type="ECO:0000256" key="2">
    <source>
        <dbReference type="SAM" id="MobiDB-lite"/>
    </source>
</evidence>
<name>A0AAD8RL28_LOLMU</name>
<sequence length="198" mass="22286">MVGGQKKTGQGRMDAAIDHFAQMGYNKADVRKVVNNLIKNVYGDKGWPFLEESGYLVVQEALFEKQEQEEKLQLQLLQEEQQVEAQQQEGAMMGTPPESDMPIVKVHNEVPSETVFAVEQTEQLVPMIIDPPAPKAALPHPPATGSGRTRLPCYGWISESESDSDYEEFLASRQQQVHVPTSGRDLPKRKRPSRWDVK</sequence>
<feature type="domain" description="WIYLD" evidence="3">
    <location>
        <begin position="7"/>
        <end position="68"/>
    </location>
</feature>
<dbReference type="InterPro" id="IPR018848">
    <property type="entry name" value="WIYLD_domain"/>
</dbReference>
<dbReference type="PANTHER" id="PTHR34271:SF1">
    <property type="entry name" value="NUCLEOLAR HISTONE METHYLTRANSFERASE-RELATED PROTEIN"/>
    <property type="match status" value="1"/>
</dbReference>
<organism evidence="4 5">
    <name type="scientific">Lolium multiflorum</name>
    <name type="common">Italian ryegrass</name>
    <name type="synonym">Lolium perenne subsp. multiflorum</name>
    <dbReference type="NCBI Taxonomy" id="4521"/>
    <lineage>
        <taxon>Eukaryota</taxon>
        <taxon>Viridiplantae</taxon>
        <taxon>Streptophyta</taxon>
        <taxon>Embryophyta</taxon>
        <taxon>Tracheophyta</taxon>
        <taxon>Spermatophyta</taxon>
        <taxon>Magnoliopsida</taxon>
        <taxon>Liliopsida</taxon>
        <taxon>Poales</taxon>
        <taxon>Poaceae</taxon>
        <taxon>BOP clade</taxon>
        <taxon>Pooideae</taxon>
        <taxon>Poodae</taxon>
        <taxon>Poeae</taxon>
        <taxon>Poeae Chloroplast Group 2 (Poeae type)</taxon>
        <taxon>Loliodinae</taxon>
        <taxon>Loliinae</taxon>
        <taxon>Lolium</taxon>
    </lineage>
</organism>
<dbReference type="PANTHER" id="PTHR34271">
    <property type="entry name" value="NUCLEOLAR HISTONE METHYLTRANSFERASE-RELATED PROTEIN"/>
    <property type="match status" value="1"/>
</dbReference>
<accession>A0AAD8RL28</accession>
<dbReference type="EMBL" id="JAUUTY010000005">
    <property type="protein sequence ID" value="KAK1627823.1"/>
    <property type="molecule type" value="Genomic_DNA"/>
</dbReference>
<dbReference type="InterPro" id="IPR043017">
    <property type="entry name" value="WIYLD_dom_sf"/>
</dbReference>
<dbReference type="Pfam" id="PF10440">
    <property type="entry name" value="WIYLD"/>
    <property type="match status" value="1"/>
</dbReference>
<protein>
    <recommendedName>
        <fullName evidence="3">WIYLD domain-containing protein</fullName>
    </recommendedName>
</protein>
<keyword evidence="1" id="KW-0175">Coiled coil</keyword>
<proteinExistence type="predicted"/>
<evidence type="ECO:0000256" key="1">
    <source>
        <dbReference type="SAM" id="Coils"/>
    </source>
</evidence>
<evidence type="ECO:0000313" key="4">
    <source>
        <dbReference type="EMBL" id="KAK1627823.1"/>
    </source>
</evidence>
<keyword evidence="5" id="KW-1185">Reference proteome</keyword>